<dbReference type="EMBL" id="PJZF01000020">
    <property type="protein sequence ID" value="PLR32566.1"/>
    <property type="molecule type" value="Genomic_DNA"/>
</dbReference>
<protein>
    <recommendedName>
        <fullName evidence="3">DUF943 domain-containing protein</fullName>
    </recommendedName>
</protein>
<dbReference type="AlphaFoldDB" id="A0A2N5DYB3"/>
<dbReference type="OrthoDB" id="6521020at2"/>
<comment type="caution">
    <text evidence="1">The sequence shown here is derived from an EMBL/GenBank/DDBJ whole genome shotgun (WGS) entry which is preliminary data.</text>
</comment>
<name>A0A2N5DYB3_9GAMM</name>
<evidence type="ECO:0000313" key="2">
    <source>
        <dbReference type="Proteomes" id="UP000234240"/>
    </source>
</evidence>
<organism evidence="1 2">
    <name type="scientific">Chimaeribacter californicus</name>
    <dbReference type="NCBI Taxonomy" id="2060067"/>
    <lineage>
        <taxon>Bacteria</taxon>
        <taxon>Pseudomonadati</taxon>
        <taxon>Pseudomonadota</taxon>
        <taxon>Gammaproteobacteria</taxon>
        <taxon>Enterobacterales</taxon>
        <taxon>Yersiniaceae</taxon>
        <taxon>Chimaeribacter</taxon>
    </lineage>
</organism>
<evidence type="ECO:0008006" key="3">
    <source>
        <dbReference type="Google" id="ProtNLM"/>
    </source>
</evidence>
<accession>A0A2N5DYB3</accession>
<keyword evidence="2" id="KW-1185">Reference proteome</keyword>
<reference evidence="1 2" key="1">
    <citation type="submission" date="2017-12" db="EMBL/GenBank/DDBJ databases">
        <title>Characterization of six clinical isolates of Enterochimera gen. nov., a novel genus of the Yersiniaciae family and the three species Enterochimera arupensis sp. nov., Enterochimera coloradensis sp. nov, and Enterochimera californica sp. nov.</title>
        <authorList>
            <person name="Rossi A."/>
            <person name="Fisher M."/>
        </authorList>
    </citation>
    <scope>NUCLEOTIDE SEQUENCE [LARGE SCALE GENOMIC DNA]</scope>
    <source>
        <strain evidence="2">2015-Iso6</strain>
    </source>
</reference>
<dbReference type="Pfam" id="PF06092">
    <property type="entry name" value="DUF943"/>
    <property type="match status" value="1"/>
</dbReference>
<dbReference type="InterPro" id="IPR010351">
    <property type="entry name" value="DUF943"/>
</dbReference>
<gene>
    <name evidence="1" type="ORF">CYR55_18440</name>
</gene>
<dbReference type="Proteomes" id="UP000234240">
    <property type="component" value="Unassembled WGS sequence"/>
</dbReference>
<sequence length="160" mass="18490">MSPKPLRATVTYKYKLLLAVLTAGIIYNSFHLLKPTEIINAHDNHHVLVKHFPIFDKAKIEWWENNKKILKEKYNLPKKYSDGSFSIMFWDYGEGYKVLPETDQNSDLACFDDIKSKANCIEKKVVLTVSCFDGGKTSFHMSNGHTYLQLSDKSELKRVE</sequence>
<evidence type="ECO:0000313" key="1">
    <source>
        <dbReference type="EMBL" id="PLR32566.1"/>
    </source>
</evidence>
<proteinExistence type="predicted"/>